<dbReference type="GO" id="GO:0016740">
    <property type="term" value="F:transferase activity"/>
    <property type="evidence" value="ECO:0007669"/>
    <property type="project" value="UniProtKB-KW"/>
</dbReference>
<evidence type="ECO:0000313" key="3">
    <source>
        <dbReference type="Proteomes" id="UP000284379"/>
    </source>
</evidence>
<name>A0A413VY50_9BACE</name>
<dbReference type="AlphaFoldDB" id="A0A413VY50"/>
<reference evidence="2 3" key="1">
    <citation type="submission" date="2018-08" db="EMBL/GenBank/DDBJ databases">
        <title>A genome reference for cultivated species of the human gut microbiota.</title>
        <authorList>
            <person name="Zou Y."/>
            <person name="Xue W."/>
            <person name="Luo G."/>
        </authorList>
    </citation>
    <scope>NUCLEOTIDE SEQUENCE [LARGE SCALE GENOMIC DNA]</scope>
    <source>
        <strain evidence="2 3">AM40-30BH</strain>
    </source>
</reference>
<evidence type="ECO:0000259" key="1">
    <source>
        <dbReference type="Pfam" id="PF04230"/>
    </source>
</evidence>
<proteinExistence type="predicted"/>
<sequence>MKKILLVYGDIRTVNIGDYIQSLAAKQYFDDEDYELVNRDELGLYSGAPAKVIMNTWLTYKPENWPPSNKITPLFVALHINSSVEKIMLSPENIGYFKKYEPIGCRDIYTMNLFKSRGVDAYFSSCLTTTLDLTYKVPKHREGIYIVDPLAYMPNGKGVIEILKTLFLAVLNVKSVLHIIRNYRKNNKYKLRLSKIGVGRILLITKSYLFLRKLLDKDVFDQAIFITQYHEGNEYKSEEERFLRANELLRKYASAKYVITSRIHCALPCLGFQTPVIYIRNLEEGKKSTCRLGGLGDFFNVVEVQNTKIISKFFDGKLKADFCFKNKDTYKIYHDSLIEKCLNFIKNGK</sequence>
<dbReference type="Proteomes" id="UP000284379">
    <property type="component" value="Unassembled WGS sequence"/>
</dbReference>
<comment type="caution">
    <text evidence="2">The sequence shown here is derived from an EMBL/GenBank/DDBJ whole genome shotgun (WGS) entry which is preliminary data.</text>
</comment>
<dbReference type="InterPro" id="IPR007345">
    <property type="entry name" value="Polysacch_pyruvyl_Trfase"/>
</dbReference>
<feature type="domain" description="Polysaccharide pyruvyl transferase" evidence="1">
    <location>
        <begin position="96"/>
        <end position="281"/>
    </location>
</feature>
<dbReference type="EMBL" id="QSGO01000001">
    <property type="protein sequence ID" value="RHB38492.1"/>
    <property type="molecule type" value="Genomic_DNA"/>
</dbReference>
<dbReference type="Pfam" id="PF04230">
    <property type="entry name" value="PS_pyruv_trans"/>
    <property type="match status" value="1"/>
</dbReference>
<evidence type="ECO:0000313" key="2">
    <source>
        <dbReference type="EMBL" id="RHB38492.1"/>
    </source>
</evidence>
<gene>
    <name evidence="2" type="ORF">DW888_01380</name>
</gene>
<accession>A0A413VY50</accession>
<dbReference type="RefSeq" id="WP_122200714.1">
    <property type="nucleotide sequence ID" value="NZ_CABJFV010000001.1"/>
</dbReference>
<keyword evidence="2" id="KW-0808">Transferase</keyword>
<protein>
    <submittedName>
        <fullName evidence="2">Polysaccharide pyruvyl transferase family protein</fullName>
    </submittedName>
</protein>
<organism evidence="2 3">
    <name type="scientific">Bacteroides nordii</name>
    <dbReference type="NCBI Taxonomy" id="291645"/>
    <lineage>
        <taxon>Bacteria</taxon>
        <taxon>Pseudomonadati</taxon>
        <taxon>Bacteroidota</taxon>
        <taxon>Bacteroidia</taxon>
        <taxon>Bacteroidales</taxon>
        <taxon>Bacteroidaceae</taxon>
        <taxon>Bacteroides</taxon>
    </lineage>
</organism>